<evidence type="ECO:0000313" key="5">
    <source>
        <dbReference type="Proteomes" id="UP000053881"/>
    </source>
</evidence>
<reference evidence="4 6" key="1">
    <citation type="submission" date="2015-05" db="EMBL/GenBank/DDBJ databases">
        <title>Comparison of genome.</title>
        <authorList>
            <person name="Zheng Z."/>
            <person name="Sun M."/>
        </authorList>
    </citation>
    <scope>NUCLEOTIDE SEQUENCE [LARGE SCALE GENOMIC DNA]</scope>
    <source>
        <strain evidence="4 6">G25-74</strain>
    </source>
</reference>
<dbReference type="Pfam" id="PF14039">
    <property type="entry name" value="YusW"/>
    <property type="match status" value="1"/>
</dbReference>
<name>A0A0Q9XWI7_9BACI</name>
<dbReference type="RefSeq" id="WP_057985123.1">
    <property type="nucleotide sequence ID" value="NZ_JAGGKH010000007.1"/>
</dbReference>
<proteinExistence type="predicted"/>
<sequence>MNKWFISVLASSLLLGLAACSDDPSVDSHPKEQVVPDDNQDREKTPDTIQKEDSGNKSHEGQVHNDQDVAEMMQDLNFTEFELEVKYGPNEEIDYEYKQKSDDGDYEAEMKDTVKNVIYKGTEAFTALYTQLKDIELDANADNEATIKGILDRFDLDSDYSKFDLDMTFKDDSKLDIEDRK</sequence>
<dbReference type="EMBL" id="LDJR01000057">
    <property type="protein sequence ID" value="OAK68248.1"/>
    <property type="molecule type" value="Genomic_DNA"/>
</dbReference>
<organism evidence="3 5">
    <name type="scientific">Lederbergia galactosidilytica</name>
    <dbReference type="NCBI Taxonomy" id="217031"/>
    <lineage>
        <taxon>Bacteria</taxon>
        <taxon>Bacillati</taxon>
        <taxon>Bacillota</taxon>
        <taxon>Bacilli</taxon>
        <taxon>Bacillales</taxon>
        <taxon>Bacillaceae</taxon>
        <taxon>Lederbergia</taxon>
    </lineage>
</organism>
<accession>A0A0Q9XWI7</accession>
<reference evidence="3 5" key="2">
    <citation type="submission" date="2015-06" db="EMBL/GenBank/DDBJ databases">
        <title>Genome sequencing project of Bacillus galactosidilyticus PL133.</title>
        <authorList>
            <person name="Gaiero J."/>
            <person name="Nicol R."/>
            <person name="Habash M."/>
        </authorList>
    </citation>
    <scope>NUCLEOTIDE SEQUENCE [LARGE SCALE GENOMIC DNA]</scope>
    <source>
        <strain evidence="3 5">PL133</strain>
    </source>
</reference>
<feature type="signal peptide" evidence="2">
    <location>
        <begin position="1"/>
        <end position="21"/>
    </location>
</feature>
<feature type="region of interest" description="Disordered" evidence="1">
    <location>
        <begin position="22"/>
        <end position="67"/>
    </location>
</feature>
<keyword evidence="6" id="KW-1185">Reference proteome</keyword>
<feature type="compositionally biased region" description="Basic and acidic residues" evidence="1">
    <location>
        <begin position="26"/>
        <end position="67"/>
    </location>
</feature>
<gene>
    <name evidence="4" type="ORF">ABB05_17000</name>
    <name evidence="3" type="ORF">ACA29_17480</name>
</gene>
<dbReference type="OrthoDB" id="2452750at2"/>
<dbReference type="EMBL" id="LGPB01000123">
    <property type="protein sequence ID" value="KRG11497.1"/>
    <property type="molecule type" value="Genomic_DNA"/>
</dbReference>
<dbReference type="Proteomes" id="UP000077881">
    <property type="component" value="Unassembled WGS sequence"/>
</dbReference>
<dbReference type="PROSITE" id="PS51257">
    <property type="entry name" value="PROKAR_LIPOPROTEIN"/>
    <property type="match status" value="1"/>
</dbReference>
<dbReference type="AlphaFoldDB" id="A0A0Q9XWI7"/>
<dbReference type="Proteomes" id="UP000053881">
    <property type="component" value="Unassembled WGS sequence"/>
</dbReference>
<dbReference type="InterPro" id="IPR025623">
    <property type="entry name" value="YusW"/>
</dbReference>
<evidence type="ECO:0000313" key="6">
    <source>
        <dbReference type="Proteomes" id="UP000077881"/>
    </source>
</evidence>
<evidence type="ECO:0000256" key="2">
    <source>
        <dbReference type="SAM" id="SignalP"/>
    </source>
</evidence>
<evidence type="ECO:0008006" key="7">
    <source>
        <dbReference type="Google" id="ProtNLM"/>
    </source>
</evidence>
<evidence type="ECO:0000313" key="4">
    <source>
        <dbReference type="EMBL" id="OAK68248.1"/>
    </source>
</evidence>
<evidence type="ECO:0000313" key="3">
    <source>
        <dbReference type="EMBL" id="KRG11497.1"/>
    </source>
</evidence>
<comment type="caution">
    <text evidence="3">The sequence shown here is derived from an EMBL/GenBank/DDBJ whole genome shotgun (WGS) entry which is preliminary data.</text>
</comment>
<evidence type="ECO:0000256" key="1">
    <source>
        <dbReference type="SAM" id="MobiDB-lite"/>
    </source>
</evidence>
<feature type="chain" id="PRO_5014238565" description="YusW-like protein" evidence="2">
    <location>
        <begin position="22"/>
        <end position="181"/>
    </location>
</feature>
<keyword evidence="2" id="KW-0732">Signal</keyword>
<dbReference type="PATRIC" id="fig|217031.4.peg.5928"/>
<protein>
    <recommendedName>
        <fullName evidence="7">YusW-like protein</fullName>
    </recommendedName>
</protein>